<gene>
    <name evidence="1" type="ORF">WN944_011019</name>
</gene>
<evidence type="ECO:0000313" key="2">
    <source>
        <dbReference type="Proteomes" id="UP001428341"/>
    </source>
</evidence>
<organism evidence="1 2">
    <name type="scientific">Citrus x changshan-huyou</name>
    <dbReference type="NCBI Taxonomy" id="2935761"/>
    <lineage>
        <taxon>Eukaryota</taxon>
        <taxon>Viridiplantae</taxon>
        <taxon>Streptophyta</taxon>
        <taxon>Embryophyta</taxon>
        <taxon>Tracheophyta</taxon>
        <taxon>Spermatophyta</taxon>
        <taxon>Magnoliopsida</taxon>
        <taxon>eudicotyledons</taxon>
        <taxon>Gunneridae</taxon>
        <taxon>Pentapetalae</taxon>
        <taxon>rosids</taxon>
        <taxon>malvids</taxon>
        <taxon>Sapindales</taxon>
        <taxon>Rutaceae</taxon>
        <taxon>Aurantioideae</taxon>
        <taxon>Citrus</taxon>
    </lineage>
</organism>
<accession>A0AAP0QXS4</accession>
<dbReference type="AlphaFoldDB" id="A0AAP0QXS4"/>
<dbReference type="EMBL" id="JBCGBO010000002">
    <property type="protein sequence ID" value="KAK9222583.1"/>
    <property type="molecule type" value="Genomic_DNA"/>
</dbReference>
<reference evidence="1 2" key="1">
    <citation type="submission" date="2024-05" db="EMBL/GenBank/DDBJ databases">
        <title>Haplotype-resolved chromosome-level genome assembly of Huyou (Citrus changshanensis).</title>
        <authorList>
            <person name="Miao C."/>
            <person name="Chen W."/>
            <person name="Wu Y."/>
            <person name="Wang L."/>
            <person name="Zhao S."/>
            <person name="Grierson D."/>
            <person name="Xu C."/>
            <person name="Chen K."/>
        </authorList>
    </citation>
    <scope>NUCLEOTIDE SEQUENCE [LARGE SCALE GENOMIC DNA]</scope>
    <source>
        <strain evidence="1">01-14</strain>
        <tissue evidence="1">Leaf</tissue>
    </source>
</reference>
<evidence type="ECO:0000313" key="1">
    <source>
        <dbReference type="EMBL" id="KAK9222583.1"/>
    </source>
</evidence>
<protein>
    <submittedName>
        <fullName evidence="1">Uncharacterized protein</fullName>
    </submittedName>
</protein>
<keyword evidence="2" id="KW-1185">Reference proteome</keyword>
<comment type="caution">
    <text evidence="1">The sequence shown here is derived from an EMBL/GenBank/DDBJ whole genome shotgun (WGS) entry which is preliminary data.</text>
</comment>
<name>A0AAP0QXS4_9ROSI</name>
<dbReference type="Proteomes" id="UP001428341">
    <property type="component" value="Unassembled WGS sequence"/>
</dbReference>
<sequence length="79" mass="9209">MRYGKKLKKLLKKMLKFSSSDKASPVSPTPCAVHCEDLFLQSAGRKEKDRRRRDYDDDPFTAGYIAAQNYFTLRPNIYM</sequence>
<proteinExistence type="predicted"/>